<dbReference type="RefSeq" id="WP_013950816.1">
    <property type="nucleotide sequence ID" value="NC_015722.1"/>
</dbReference>
<evidence type="ECO:0000256" key="2">
    <source>
        <dbReference type="ARBA" id="ARBA00009840"/>
    </source>
</evidence>
<dbReference type="Proteomes" id="UP000006639">
    <property type="component" value="Chromosome"/>
</dbReference>
<dbReference type="PANTHER" id="PTHR30563:SF0">
    <property type="entry name" value="DNA RECOMBINATION PROTEIN RMUC"/>
    <property type="match status" value="1"/>
</dbReference>
<feature type="coiled-coil region" evidence="6">
    <location>
        <begin position="373"/>
        <end position="400"/>
    </location>
</feature>
<dbReference type="Pfam" id="PF02646">
    <property type="entry name" value="RmuC"/>
    <property type="match status" value="1"/>
</dbReference>
<dbReference type="OrthoDB" id="370725at2"/>
<dbReference type="GO" id="GO:0006310">
    <property type="term" value="P:DNA recombination"/>
    <property type="evidence" value="ECO:0007669"/>
    <property type="project" value="UniProtKB-KW"/>
</dbReference>
<evidence type="ECO:0000256" key="3">
    <source>
        <dbReference type="ARBA" id="ARBA00021840"/>
    </source>
</evidence>
<accession>F7XVA1</accession>
<dbReference type="HOGENOM" id="CLU_020365_1_1_5"/>
<keyword evidence="5" id="KW-0233">DNA recombination</keyword>
<dbReference type="STRING" id="696127.midi_00285"/>
<feature type="region of interest" description="Disordered" evidence="7">
    <location>
        <begin position="402"/>
        <end position="426"/>
    </location>
</feature>
<feature type="compositionally biased region" description="Basic and acidic residues" evidence="7">
    <location>
        <begin position="402"/>
        <end position="415"/>
    </location>
</feature>
<protein>
    <recommendedName>
        <fullName evidence="3">DNA recombination protein RmuC homolog</fullName>
    </recommendedName>
</protein>
<gene>
    <name evidence="8" type="ordered locus">midi_00285</name>
</gene>
<evidence type="ECO:0000256" key="7">
    <source>
        <dbReference type="SAM" id="MobiDB-lite"/>
    </source>
</evidence>
<dbReference type="KEGG" id="mmn:midi_00285"/>
<sequence length="426" mass="48200">MELATLLIVIILGMLSTLFSIVTALGAKKTNLYNQTLLSKLAEFETKLSLSLGNNFDNQEKQSALHHHSIVQQFNTSISAQKNQLDTLHQQLGQIAQLNENKMENIRRTLHENISKLQDENSKRLEDIRLIVDEKLQSTLEKRLGESFKIVSERLEMVYKGLGEMQNLASGVGDLKKVLTNVKTRGIWGEAQLEAILQQVMMPDQYASNVAIKFDSQDRVEYAIKLPGRDDNSVVWLPIDAKFPLDDYHRLLEAQENGDLTDIDKHSKLLENSLKKCAKTIAEKYINTPTTTDFAIMFLPIEGLYAEALRRIGIIELLQREYRIVITSPTTLCAILNSLQMGFKTMAIEKHSSQVWKVLESIKPELSKFADLLSKTRTKLEQASQAISDAETKTRSIQKRLDRAERPALEKKEGEATGLFTSEVTN</sequence>
<evidence type="ECO:0000313" key="8">
    <source>
        <dbReference type="EMBL" id="AEI88600.1"/>
    </source>
</evidence>
<dbReference type="InterPro" id="IPR003798">
    <property type="entry name" value="DNA_recombination_RmuC"/>
</dbReference>
<comment type="similarity">
    <text evidence="2">Belongs to the RmuC family.</text>
</comment>
<evidence type="ECO:0000256" key="5">
    <source>
        <dbReference type="ARBA" id="ARBA00023172"/>
    </source>
</evidence>
<keyword evidence="9" id="KW-1185">Reference proteome</keyword>
<dbReference type="EMBL" id="CP002130">
    <property type="protein sequence ID" value="AEI88600.1"/>
    <property type="molecule type" value="Genomic_DNA"/>
</dbReference>
<evidence type="ECO:0000256" key="6">
    <source>
        <dbReference type="SAM" id="Coils"/>
    </source>
</evidence>
<dbReference type="PANTHER" id="PTHR30563">
    <property type="entry name" value="DNA RECOMBINATION PROTEIN RMUC"/>
    <property type="match status" value="1"/>
</dbReference>
<comment type="function">
    <text evidence="1">Involved in DNA recombination.</text>
</comment>
<evidence type="ECO:0000313" key="9">
    <source>
        <dbReference type="Proteomes" id="UP000006639"/>
    </source>
</evidence>
<proteinExistence type="inferred from homology"/>
<name>F7XVA1_MIDMI</name>
<organism evidence="8 9">
    <name type="scientific">Midichloria mitochondrii (strain IricVA)</name>
    <dbReference type="NCBI Taxonomy" id="696127"/>
    <lineage>
        <taxon>Bacteria</taxon>
        <taxon>Pseudomonadati</taxon>
        <taxon>Pseudomonadota</taxon>
        <taxon>Alphaproteobacteria</taxon>
        <taxon>Rickettsiales</taxon>
        <taxon>Candidatus Midichloriaceae</taxon>
        <taxon>Candidatus Midichloria</taxon>
    </lineage>
</organism>
<keyword evidence="4 6" id="KW-0175">Coiled coil</keyword>
<dbReference type="AlphaFoldDB" id="F7XVA1"/>
<evidence type="ECO:0000256" key="4">
    <source>
        <dbReference type="ARBA" id="ARBA00023054"/>
    </source>
</evidence>
<reference evidence="8 9" key="1">
    <citation type="journal article" date="2011" name="Mol. Biol. Evol.">
        <title>Phylogenomic evidence for the presence of a flagellum and cbb3 oxidase in the free-living mitochondrial ancestor.</title>
        <authorList>
            <person name="Sassera D."/>
            <person name="Lo N."/>
            <person name="Epis S."/>
            <person name="D'Auria G."/>
            <person name="Montagna M."/>
            <person name="Comandatore F."/>
            <person name="Horner D."/>
            <person name="Pereto J."/>
            <person name="Luciano A.M."/>
            <person name="Franciosi F."/>
            <person name="Ferri E."/>
            <person name="Crotti E."/>
            <person name="Bazzocchi C."/>
            <person name="Daffonchio D."/>
            <person name="Sacchi L."/>
            <person name="Moya A."/>
            <person name="Latorre A."/>
            <person name="Bandi C."/>
        </authorList>
    </citation>
    <scope>NUCLEOTIDE SEQUENCE [LARGE SCALE GENOMIC DNA]</scope>
    <source>
        <strain evidence="8 9">IricVA</strain>
    </source>
</reference>
<evidence type="ECO:0000256" key="1">
    <source>
        <dbReference type="ARBA" id="ARBA00003416"/>
    </source>
</evidence>